<evidence type="ECO:0000313" key="3">
    <source>
        <dbReference type="Proteomes" id="UP001595740"/>
    </source>
</evidence>
<dbReference type="Pfam" id="PF10593">
    <property type="entry name" value="Z1"/>
    <property type="match status" value="1"/>
</dbReference>
<protein>
    <submittedName>
        <fullName evidence="2">Z1 domain-containing protein</fullName>
    </submittedName>
</protein>
<proteinExistence type="predicted"/>
<dbReference type="Proteomes" id="UP001595740">
    <property type="component" value="Unassembled WGS sequence"/>
</dbReference>
<accession>A0ABV7RKC5</accession>
<dbReference type="InterPro" id="IPR018310">
    <property type="entry name" value="Put_endonuclease_Z1-dom"/>
</dbReference>
<sequence>MSDPFVTAMGIIGTRDLTEELLADVMAKLALVFPDMDLEPARLQLEARLGLTMSSGEGLTSGENEPWVEDAKASIKWTYWDSYAKQLQSQGFTAPILRAIDEDTDNILTECGNPAVKEGWRIQGLVMGDVQSGKTANYCGLISKAADSGYKVIVLLTGMIEELRSQSQERMDEGFVGRDSNDILDGQQGPFIGAGRYRQVIPNVLTSVSSDFLTANQRSLKGIPLQNLNEPLLLVMKKNTTPLKRLIDFLKHQMHHGATKLDIPLLILDDEADNASVNAKKDEDPARINGLIRELLDQFRRASYVGYTATPFANVFINPDPKRNDLFPSNFIYSLKPPSNYVGAASIFMEDGRLAGQLETITDIEPIIPEKHGKDLELDVLPESMTDAIGVFLISCAIRDLRGEPLKHRSMLINVSRFTDVQARLAEVVKEHLYALVNEVKQYLAADGIWGKHGPLVKLESLFHTHYADCGFGWDEIRAKLYDSVASVKVLTINQKTEAEDKLNYRQYRNTEKGRRVIAIGGLTLSRGLTLEGLCVSYFYRNSKAYDTLLQMGRWFGYRPGYEDLCRIWMTEEAQEWFGHISEVVSELRADIRYMHVNRLPPSRFGIRVRSHPDTLLVTAQNKMRNSDEVEVEASFSGRGIETPVLPRSGAMNAENTRVTTRFLQNLGRSELSGSRHVWRNVPSKDVGAYLQTLSISPHNQAFIADARTGESPLISFVMDNDVESLQTWDICVAQGDGDLADELQFIGPDGTSTSIKKRERQFERPRPSDSIYVKVNKQRVGEIADEKVDLPKESIKKVEDAWRDDSKNEGKRVSGRAYRALRDRPLLTIHPIQPVSPGNPDGKSANRILPTSQIDTDLLLAISLSFPQYEESNKTSVPYRINKVYLRNIGLLDEDEGSDEDLD</sequence>
<dbReference type="EMBL" id="JBHRXK010000001">
    <property type="protein sequence ID" value="MFC3550094.1"/>
    <property type="molecule type" value="Genomic_DNA"/>
</dbReference>
<keyword evidence="3" id="KW-1185">Reference proteome</keyword>
<reference evidence="3" key="1">
    <citation type="journal article" date="2019" name="Int. J. Syst. Evol. Microbiol.">
        <title>The Global Catalogue of Microorganisms (GCM) 10K type strain sequencing project: providing services to taxonomists for standard genome sequencing and annotation.</title>
        <authorList>
            <consortium name="The Broad Institute Genomics Platform"/>
            <consortium name="The Broad Institute Genome Sequencing Center for Infectious Disease"/>
            <person name="Wu L."/>
            <person name="Ma J."/>
        </authorList>
    </citation>
    <scope>NUCLEOTIDE SEQUENCE [LARGE SCALE GENOMIC DNA]</scope>
    <source>
        <strain evidence="3">KCTC 42875</strain>
    </source>
</reference>
<feature type="domain" description="Putative endonuclease Z1" evidence="1">
    <location>
        <begin position="384"/>
        <end position="615"/>
    </location>
</feature>
<name>A0ABV7RKC5_9GAMM</name>
<gene>
    <name evidence="2" type="ORF">ACFOLC_03615</name>
</gene>
<comment type="caution">
    <text evidence="2">The sequence shown here is derived from an EMBL/GenBank/DDBJ whole genome shotgun (WGS) entry which is preliminary data.</text>
</comment>
<evidence type="ECO:0000313" key="2">
    <source>
        <dbReference type="EMBL" id="MFC3550094.1"/>
    </source>
</evidence>
<organism evidence="2 3">
    <name type="scientific">Lysobacter cavernae</name>
    <dbReference type="NCBI Taxonomy" id="1685901"/>
    <lineage>
        <taxon>Bacteria</taxon>
        <taxon>Pseudomonadati</taxon>
        <taxon>Pseudomonadota</taxon>
        <taxon>Gammaproteobacteria</taxon>
        <taxon>Lysobacterales</taxon>
        <taxon>Lysobacteraceae</taxon>
        <taxon>Lysobacter</taxon>
    </lineage>
</organism>
<evidence type="ECO:0000259" key="1">
    <source>
        <dbReference type="Pfam" id="PF10593"/>
    </source>
</evidence>
<dbReference type="RefSeq" id="WP_386757585.1">
    <property type="nucleotide sequence ID" value="NZ_JBHRXK010000001.1"/>
</dbReference>